<evidence type="ECO:0000256" key="1">
    <source>
        <dbReference type="SAM" id="MobiDB-lite"/>
    </source>
</evidence>
<feature type="compositionally biased region" description="Basic residues" evidence="1">
    <location>
        <begin position="1"/>
        <end position="10"/>
    </location>
</feature>
<keyword evidence="3" id="KW-1185">Reference proteome</keyword>
<feature type="region of interest" description="Disordered" evidence="1">
    <location>
        <begin position="1"/>
        <end position="105"/>
    </location>
</feature>
<evidence type="ECO:0000313" key="3">
    <source>
        <dbReference type="Proteomes" id="UP000694388"/>
    </source>
</evidence>
<reference evidence="2" key="2">
    <citation type="submission" date="2025-09" db="UniProtKB">
        <authorList>
            <consortium name="Ensembl"/>
        </authorList>
    </citation>
    <scope>IDENTIFICATION</scope>
</reference>
<reference evidence="2" key="1">
    <citation type="submission" date="2025-08" db="UniProtKB">
        <authorList>
            <consortium name="Ensembl"/>
        </authorList>
    </citation>
    <scope>IDENTIFICATION</scope>
</reference>
<sequence length="325" mass="37212">MPQSSRRFRERKNEAMRRARAMESDEARAARLARDAKREARRRAAETDEERAARLAANTGREARRRARAMESDEARAARLARDATREARRRAEEIPQQREDRQKKFDEQMFESPLIEGKRKRTLKAPTVFFHIKCHKTRKSLKKKSANKITTHNFVKNRPILPKPSYCAAPPADSSSREPDCVKNCGDKMEGFEILQIKVEDLQSDGFEELAREPERADHVKDRCDKMEEFRMLPIKVEDLQSDGPEDVGRERTQMMIPEPGATIHGNLTLHTLTFTMCTASSSFMGVQIPLKVLSMHASPITMSILVLLPYLSPTMPIESPNLL</sequence>
<dbReference type="Proteomes" id="UP000694388">
    <property type="component" value="Unplaced"/>
</dbReference>
<proteinExistence type="predicted"/>
<protein>
    <submittedName>
        <fullName evidence="2">Uncharacterized protein</fullName>
    </submittedName>
</protein>
<feature type="compositionally biased region" description="Basic and acidic residues" evidence="1">
    <location>
        <begin position="68"/>
        <end position="105"/>
    </location>
</feature>
<dbReference type="GeneTree" id="ENSGT00930000152751"/>
<dbReference type="AlphaFoldDB" id="A0A8C4WVP2"/>
<dbReference type="Ensembl" id="ENSEBUT00000014729.1">
    <property type="protein sequence ID" value="ENSEBUP00000014153.1"/>
    <property type="gene ID" value="ENSEBUG00000008920.1"/>
</dbReference>
<feature type="compositionally biased region" description="Basic and acidic residues" evidence="1">
    <location>
        <begin position="11"/>
        <end position="53"/>
    </location>
</feature>
<accession>A0A8C4WVP2</accession>
<organism evidence="2 3">
    <name type="scientific">Eptatretus burgeri</name>
    <name type="common">Inshore hagfish</name>
    <dbReference type="NCBI Taxonomy" id="7764"/>
    <lineage>
        <taxon>Eukaryota</taxon>
        <taxon>Metazoa</taxon>
        <taxon>Chordata</taxon>
        <taxon>Craniata</taxon>
        <taxon>Vertebrata</taxon>
        <taxon>Cyclostomata</taxon>
        <taxon>Myxini</taxon>
        <taxon>Myxiniformes</taxon>
        <taxon>Myxinidae</taxon>
        <taxon>Eptatretinae</taxon>
        <taxon>Eptatretus</taxon>
    </lineage>
</organism>
<name>A0A8C4WVP2_EPTBU</name>
<evidence type="ECO:0000313" key="2">
    <source>
        <dbReference type="Ensembl" id="ENSEBUP00000014153.1"/>
    </source>
</evidence>